<name>A0A6L5JT17_RHOTE</name>
<feature type="region of interest" description="Disordered" evidence="2">
    <location>
        <begin position="1"/>
        <end position="31"/>
    </location>
</feature>
<dbReference type="PANTHER" id="PTHR46663">
    <property type="entry name" value="DIGUANYLATE CYCLASE DGCT-RELATED"/>
    <property type="match status" value="1"/>
</dbReference>
<dbReference type="InterPro" id="IPR052163">
    <property type="entry name" value="DGC-Regulatory_Protein"/>
</dbReference>
<dbReference type="InterPro" id="IPR029787">
    <property type="entry name" value="Nucleotide_cyclase"/>
</dbReference>
<dbReference type="Proteomes" id="UP000480275">
    <property type="component" value="Unassembled WGS sequence"/>
</dbReference>
<dbReference type="GO" id="GO:0003824">
    <property type="term" value="F:catalytic activity"/>
    <property type="evidence" value="ECO:0007669"/>
    <property type="project" value="UniProtKB-ARBA"/>
</dbReference>
<evidence type="ECO:0000313" key="5">
    <source>
        <dbReference type="Proteomes" id="UP000480275"/>
    </source>
</evidence>
<evidence type="ECO:0000313" key="4">
    <source>
        <dbReference type="EMBL" id="MQY50523.1"/>
    </source>
</evidence>
<evidence type="ECO:0000259" key="3">
    <source>
        <dbReference type="PROSITE" id="PS50887"/>
    </source>
</evidence>
<dbReference type="AlphaFoldDB" id="A0A6L5JT17"/>
<dbReference type="Pfam" id="PF00990">
    <property type="entry name" value="GGDEF"/>
    <property type="match status" value="1"/>
</dbReference>
<dbReference type="EMBL" id="WIXJ01000001">
    <property type="protein sequence ID" value="MQY50523.1"/>
    <property type="molecule type" value="Genomic_DNA"/>
</dbReference>
<dbReference type="FunFam" id="3.30.70.270:FF:000001">
    <property type="entry name" value="Diguanylate cyclase domain protein"/>
    <property type="match status" value="1"/>
</dbReference>
<dbReference type="SUPFAM" id="SSF55073">
    <property type="entry name" value="Nucleotide cyclase"/>
    <property type="match status" value="1"/>
</dbReference>
<dbReference type="InterPro" id="IPR000160">
    <property type="entry name" value="GGDEF_dom"/>
</dbReference>
<dbReference type="NCBIfam" id="TIGR00254">
    <property type="entry name" value="GGDEF"/>
    <property type="match status" value="1"/>
</dbReference>
<accession>A0A6L5JT17</accession>
<feature type="coiled-coil region" evidence="1">
    <location>
        <begin position="34"/>
        <end position="68"/>
    </location>
</feature>
<comment type="caution">
    <text evidence="4">The sequence shown here is derived from an EMBL/GenBank/DDBJ whole genome shotgun (WGS) entry which is preliminary data.</text>
</comment>
<sequence>MNAVRSRRPPTGRIAPAPEQATPPTPGAGALSEREALVTAAEAALQQRERALEQRELAVQTREELANEQALRRIHTETQLREANEHLVLASLRAQTKTEAAETATAQMSFLAEHDFLTGLPNRSLLLDRLAQSITLARRHGTKIALMYLDLDHFKEINDSLGHPAGDQLLQSTAQRLQTCVRNSDTVSRLGGDEFVLLLSDIDTAQDTILTAEKLIASMAAPHAIAGHQLHVTLSIGISLFPDDGQDVDSMLKNADTAMYHAKRSGRNRYQLFAPTMNFRQAERRSGTPSEHAPPL</sequence>
<dbReference type="SMART" id="SM00267">
    <property type="entry name" value="GGDEF"/>
    <property type="match status" value="1"/>
</dbReference>
<dbReference type="PANTHER" id="PTHR46663:SF2">
    <property type="entry name" value="GGDEF DOMAIN-CONTAINING PROTEIN"/>
    <property type="match status" value="1"/>
</dbReference>
<feature type="domain" description="GGDEF" evidence="3">
    <location>
        <begin position="142"/>
        <end position="275"/>
    </location>
</feature>
<dbReference type="OrthoDB" id="9813903at2"/>
<proteinExistence type="predicted"/>
<dbReference type="PROSITE" id="PS50887">
    <property type="entry name" value="GGDEF"/>
    <property type="match status" value="1"/>
</dbReference>
<evidence type="ECO:0000256" key="1">
    <source>
        <dbReference type="SAM" id="Coils"/>
    </source>
</evidence>
<protein>
    <submittedName>
        <fullName evidence="4">Diguanylate cyclase</fullName>
    </submittedName>
</protein>
<dbReference type="InterPro" id="IPR043128">
    <property type="entry name" value="Rev_trsase/Diguanyl_cyclase"/>
</dbReference>
<feature type="compositionally biased region" description="Basic residues" evidence="2">
    <location>
        <begin position="1"/>
        <end position="10"/>
    </location>
</feature>
<organism evidence="4 5">
    <name type="scientific">Rhodocyclus tenuis</name>
    <name type="common">Rhodospirillum tenue</name>
    <dbReference type="NCBI Taxonomy" id="1066"/>
    <lineage>
        <taxon>Bacteria</taxon>
        <taxon>Pseudomonadati</taxon>
        <taxon>Pseudomonadota</taxon>
        <taxon>Betaproteobacteria</taxon>
        <taxon>Rhodocyclales</taxon>
        <taxon>Rhodocyclaceae</taxon>
        <taxon>Rhodocyclus</taxon>
    </lineage>
</organism>
<gene>
    <name evidence="4" type="ORF">GHK24_01840</name>
</gene>
<evidence type="ECO:0000256" key="2">
    <source>
        <dbReference type="SAM" id="MobiDB-lite"/>
    </source>
</evidence>
<dbReference type="Gene3D" id="3.30.70.270">
    <property type="match status" value="1"/>
</dbReference>
<keyword evidence="1" id="KW-0175">Coiled coil</keyword>
<dbReference type="CDD" id="cd01949">
    <property type="entry name" value="GGDEF"/>
    <property type="match status" value="1"/>
</dbReference>
<reference evidence="4 5" key="1">
    <citation type="submission" date="2019-10" db="EMBL/GenBank/DDBJ databases">
        <title>Whole-genome sequence of the purple nonsulfur photosynthetic bacterium Rhodocyclus tenuis.</title>
        <authorList>
            <person name="Kyndt J.A."/>
            <person name="Meyer T.E."/>
        </authorList>
    </citation>
    <scope>NUCLEOTIDE SEQUENCE [LARGE SCALE GENOMIC DNA]</scope>
    <source>
        <strain evidence="4 5">DSM 110</strain>
    </source>
</reference>